<evidence type="ECO:0000313" key="2">
    <source>
        <dbReference type="Proteomes" id="UP000007113"/>
    </source>
</evidence>
<gene>
    <name evidence="1" type="ordered locus">AciX8_0651</name>
</gene>
<name>G8NR16_GRAMM</name>
<dbReference type="HOGENOM" id="CLU_1616686_0_0_0"/>
<dbReference type="STRING" id="682795.AciX8_0651"/>
<proteinExistence type="predicted"/>
<dbReference type="EMBL" id="CP003130">
    <property type="protein sequence ID" value="AEU35001.1"/>
    <property type="molecule type" value="Genomic_DNA"/>
</dbReference>
<keyword evidence="2" id="KW-1185">Reference proteome</keyword>
<reference evidence="1 2" key="1">
    <citation type="submission" date="2011-11" db="EMBL/GenBank/DDBJ databases">
        <title>Complete sequence of Granulicella mallensis MP5ACTX8.</title>
        <authorList>
            <consortium name="US DOE Joint Genome Institute"/>
            <person name="Lucas S."/>
            <person name="Copeland A."/>
            <person name="Lapidus A."/>
            <person name="Cheng J.-F."/>
            <person name="Goodwin L."/>
            <person name="Pitluck S."/>
            <person name="Peters L."/>
            <person name="Lu M."/>
            <person name="Detter J.C."/>
            <person name="Han C."/>
            <person name="Tapia R."/>
            <person name="Land M."/>
            <person name="Hauser L."/>
            <person name="Kyrpides N."/>
            <person name="Ivanova N."/>
            <person name="Mikhailova N."/>
            <person name="Pagani I."/>
            <person name="Rawat S."/>
            <person name="Mannisto M."/>
            <person name="Haggblom M."/>
            <person name="Woyke T."/>
        </authorList>
    </citation>
    <scope>NUCLEOTIDE SEQUENCE [LARGE SCALE GENOMIC DNA]</scope>
    <source>
        <strain evidence="2">ATCC BAA-1857 / DSM 23137 / MP5ACTX8</strain>
    </source>
</reference>
<dbReference type="AlphaFoldDB" id="G8NR16"/>
<protein>
    <submittedName>
        <fullName evidence="1">Uncharacterized protein</fullName>
    </submittedName>
</protein>
<accession>G8NR16</accession>
<organism evidence="1 2">
    <name type="scientific">Granulicella mallensis (strain ATCC BAA-1857 / DSM 23137 / MP5ACTX8)</name>
    <dbReference type="NCBI Taxonomy" id="682795"/>
    <lineage>
        <taxon>Bacteria</taxon>
        <taxon>Pseudomonadati</taxon>
        <taxon>Acidobacteriota</taxon>
        <taxon>Terriglobia</taxon>
        <taxon>Terriglobales</taxon>
        <taxon>Acidobacteriaceae</taxon>
        <taxon>Granulicella</taxon>
    </lineage>
</organism>
<sequence>MPEALPGCDTLSRGGFDEVRLLLIGVARSTASSWSGVSSNLLNSFALSLWVCDIPLLCLQLETSLLISHSHAFAAGKSGVWNTVGYSKRKRERTAARHENGEISFVPGSTEIAHGKSDSPGISACQSCRQNLQKLFIVFLLHEPKYRLASARCLFIILLTDSPS</sequence>
<dbReference type="Proteomes" id="UP000007113">
    <property type="component" value="Chromosome"/>
</dbReference>
<dbReference type="KEGG" id="gma:AciX8_0651"/>
<evidence type="ECO:0000313" key="1">
    <source>
        <dbReference type="EMBL" id="AEU35001.1"/>
    </source>
</evidence>